<sequence length="363" mass="39736">MAIAFPTNEPHLSGYFAPLHAECDAPNLPVTGEVPAGLRGTYYRNGPNPQFAPRGKYHWFSGDGMLHAFHFDEGRVSYRNRWIRTPKWIMENENGEGMSGSLASRHLTDPKLLELNSTVANTNVVWHGGRLLALEEAHAPFEVDPVSLAPRPRDGTAADVRWFTGDPCYVFHPMNAFDAPNGSIVCDMMKYDVPPLFPGPDGRQLSSGAPVASLVRWTFDLSGKSGAYREQPLCDMPGEFPRLDERFAMLPYRHGYYCSGDISASTKGDSLRSGLAHIDLATGQVAQYQPPAGDKCGEPVFVPRHASADEGDGWLLSVIWRAAENRSDMAIFNAQALAAGPVALVHLSHRVPAGFHGNWRPAG</sequence>
<comment type="cofactor">
    <cofactor evidence="5">
        <name>Fe(2+)</name>
        <dbReference type="ChEBI" id="CHEBI:29033"/>
    </cofactor>
    <text evidence="5">Binds 1 Fe(2+) ion per subunit.</text>
</comment>
<dbReference type="AlphaFoldDB" id="H1SHM5"/>
<proteinExistence type="inferred from homology"/>
<dbReference type="Pfam" id="PF03055">
    <property type="entry name" value="RPE65"/>
    <property type="match status" value="2"/>
</dbReference>
<comment type="similarity">
    <text evidence="1">Belongs to the carotenoid oxygenase family.</text>
</comment>
<evidence type="ECO:0000313" key="7">
    <source>
        <dbReference type="Proteomes" id="UP000005808"/>
    </source>
</evidence>
<dbReference type="GO" id="GO:0016121">
    <property type="term" value="P:carotene catabolic process"/>
    <property type="evidence" value="ECO:0007669"/>
    <property type="project" value="TreeGrafter"/>
</dbReference>
<dbReference type="PATRIC" id="fig|1127483.3.peg.7917"/>
<comment type="caution">
    <text evidence="6">The sequence shown here is derived from an EMBL/GenBank/DDBJ whole genome shotgun (WGS) entry which is preliminary data.</text>
</comment>
<feature type="binding site" evidence="5">
    <location>
        <position position="172"/>
    </location>
    <ligand>
        <name>Fe cation</name>
        <dbReference type="ChEBI" id="CHEBI:24875"/>
        <note>catalytic</note>
    </ligand>
</feature>
<feature type="binding site" evidence="5">
    <location>
        <position position="356"/>
    </location>
    <ligand>
        <name>Fe cation</name>
        <dbReference type="ChEBI" id="CHEBI:24875"/>
        <note>catalytic</note>
    </ligand>
</feature>
<keyword evidence="3" id="KW-0560">Oxidoreductase</keyword>
<dbReference type="GO" id="GO:0010436">
    <property type="term" value="F:carotenoid dioxygenase activity"/>
    <property type="evidence" value="ECO:0007669"/>
    <property type="project" value="TreeGrafter"/>
</dbReference>
<evidence type="ECO:0000256" key="3">
    <source>
        <dbReference type="ARBA" id="ARBA00023002"/>
    </source>
</evidence>
<dbReference type="PANTHER" id="PTHR10543:SF89">
    <property type="entry name" value="CAROTENOID 9,10(9',10')-CLEAVAGE DIOXYGENASE 1"/>
    <property type="match status" value="1"/>
</dbReference>
<protein>
    <submittedName>
        <fullName evidence="6">Carotenoid oxygenase</fullName>
    </submittedName>
</protein>
<evidence type="ECO:0000256" key="1">
    <source>
        <dbReference type="ARBA" id="ARBA00006787"/>
    </source>
</evidence>
<dbReference type="GO" id="GO:0046872">
    <property type="term" value="F:metal ion binding"/>
    <property type="evidence" value="ECO:0007669"/>
    <property type="project" value="UniProtKB-KW"/>
</dbReference>
<evidence type="ECO:0000256" key="4">
    <source>
        <dbReference type="ARBA" id="ARBA00023004"/>
    </source>
</evidence>
<evidence type="ECO:0000256" key="2">
    <source>
        <dbReference type="ARBA" id="ARBA00022723"/>
    </source>
</evidence>
<evidence type="ECO:0000313" key="6">
    <source>
        <dbReference type="EMBL" id="EHP37978.1"/>
    </source>
</evidence>
<reference evidence="6 7" key="1">
    <citation type="journal article" date="2012" name="J. Bacteriol.">
        <title>De Novo Genome Project of Cupriavidus basilensis OR16.</title>
        <authorList>
            <person name="Cserhati M."/>
            <person name="Kriszt B."/>
            <person name="Szoboszlay S."/>
            <person name="Toth A."/>
            <person name="Szabo I."/>
            <person name="Tancsics A."/>
            <person name="Nagy I."/>
            <person name="Horvath B."/>
            <person name="Nagy I."/>
            <person name="Kukolya J."/>
        </authorList>
    </citation>
    <scope>NUCLEOTIDE SEQUENCE [LARGE SCALE GENOMIC DNA]</scope>
    <source>
        <strain evidence="6 7">OR16</strain>
    </source>
</reference>
<accession>H1SHM5</accession>
<evidence type="ECO:0000256" key="5">
    <source>
        <dbReference type="PIRSR" id="PIRSR604294-1"/>
    </source>
</evidence>
<keyword evidence="4 5" id="KW-0408">Iron</keyword>
<dbReference type="PANTHER" id="PTHR10543">
    <property type="entry name" value="BETA-CAROTENE DIOXYGENASE"/>
    <property type="match status" value="1"/>
</dbReference>
<dbReference type="OrthoDB" id="6636843at2"/>
<dbReference type="Proteomes" id="UP000005808">
    <property type="component" value="Unassembled WGS sequence"/>
</dbReference>
<dbReference type="InterPro" id="IPR004294">
    <property type="entry name" value="Carotenoid_Oase"/>
</dbReference>
<dbReference type="RefSeq" id="WP_006164072.1">
    <property type="nucleotide sequence ID" value="NZ_AHJE01000169.1"/>
</dbReference>
<dbReference type="EMBL" id="AHJE01000169">
    <property type="protein sequence ID" value="EHP37978.1"/>
    <property type="molecule type" value="Genomic_DNA"/>
</dbReference>
<name>H1SHM5_9BURK</name>
<keyword evidence="2 5" id="KW-0479">Metal-binding</keyword>
<gene>
    <name evidence="6" type="ORF">OR16_39819</name>
</gene>
<organism evidence="6 7">
    <name type="scientific">Cupriavidus basilensis OR16</name>
    <dbReference type="NCBI Taxonomy" id="1127483"/>
    <lineage>
        <taxon>Bacteria</taxon>
        <taxon>Pseudomonadati</taxon>
        <taxon>Pseudomonadota</taxon>
        <taxon>Betaproteobacteria</taxon>
        <taxon>Burkholderiales</taxon>
        <taxon>Burkholderiaceae</taxon>
        <taxon>Cupriavidus</taxon>
    </lineage>
</organism>